<evidence type="ECO:0000256" key="3">
    <source>
        <dbReference type="ARBA" id="ARBA00023098"/>
    </source>
</evidence>
<feature type="active site" description="Proton acceptor" evidence="4">
    <location>
        <position position="200"/>
    </location>
</feature>
<feature type="short sequence motif" description="GXGXXG" evidence="4">
    <location>
        <begin position="20"/>
        <end position="25"/>
    </location>
</feature>
<organism evidence="6 7">
    <name type="scientific">Corallococcus exercitus</name>
    <dbReference type="NCBI Taxonomy" id="2316736"/>
    <lineage>
        <taxon>Bacteria</taxon>
        <taxon>Pseudomonadati</taxon>
        <taxon>Myxococcota</taxon>
        <taxon>Myxococcia</taxon>
        <taxon>Myxococcales</taxon>
        <taxon>Cystobacterineae</taxon>
        <taxon>Myxococcaceae</taxon>
        <taxon>Corallococcus</taxon>
    </lineage>
</organism>
<keyword evidence="2 4" id="KW-0442">Lipid degradation</keyword>
<gene>
    <name evidence="6" type="ORF">HMI49_22880</name>
</gene>
<evidence type="ECO:0000256" key="1">
    <source>
        <dbReference type="ARBA" id="ARBA00022801"/>
    </source>
</evidence>
<dbReference type="InterPro" id="IPR002641">
    <property type="entry name" value="PNPLA_dom"/>
</dbReference>
<proteinExistence type="predicted"/>
<dbReference type="Pfam" id="PF01734">
    <property type="entry name" value="Patatin"/>
    <property type="match status" value="1"/>
</dbReference>
<evidence type="ECO:0000313" key="6">
    <source>
        <dbReference type="EMBL" id="NOK36051.1"/>
    </source>
</evidence>
<name>A0A7Y4NTR1_9BACT</name>
<dbReference type="InterPro" id="IPR016035">
    <property type="entry name" value="Acyl_Trfase/lysoPLipase"/>
</dbReference>
<evidence type="ECO:0000313" key="7">
    <source>
        <dbReference type="Proteomes" id="UP000563426"/>
    </source>
</evidence>
<dbReference type="Proteomes" id="UP000563426">
    <property type="component" value="Unassembled WGS sequence"/>
</dbReference>
<dbReference type="GO" id="GO:0004620">
    <property type="term" value="F:phospholipase activity"/>
    <property type="evidence" value="ECO:0007669"/>
    <property type="project" value="TreeGrafter"/>
</dbReference>
<evidence type="ECO:0000256" key="4">
    <source>
        <dbReference type="PROSITE-ProRule" id="PRU01161"/>
    </source>
</evidence>
<feature type="active site" description="Nucleophile" evidence="4">
    <location>
        <position position="62"/>
    </location>
</feature>
<reference evidence="6 7" key="1">
    <citation type="submission" date="2020-05" db="EMBL/GenBank/DDBJ databases">
        <authorList>
            <person name="Whitworth D."/>
        </authorList>
    </citation>
    <scope>NUCLEOTIDE SEQUENCE [LARGE SCALE GENOMIC DNA]</scope>
    <source>
        <strain evidence="6 7">AB043B</strain>
    </source>
</reference>
<feature type="domain" description="PNPLA" evidence="5">
    <location>
        <begin position="16"/>
        <end position="214"/>
    </location>
</feature>
<sequence>MSVKETLQKTGPKKLLALDGGGIRGMISIEVLAQIEKLLQEKLGRDDSFVLSDYFDYIAGTSTGGIIAAGLSLGMRVSKLRDFYLDNGKEMFDPSSILRSFHYKYAADKLTTKLQEVFGVDTTLGSDKLRTLLMLVMRNATTDSPWPVSNNPQAKYNDRARPDCNLQLPLWQLVRASTAAPTFFPPELVTIGSREFLFVDGGVTPYNNPAFLLFLTSTLEPYRIMWPSGEQQLLLVSVGTGTTPDVRVDLKPQSMHLLYNARSVPSALIYSSLNEQDMLCRSFGRCRVGGLLDQEIGTLQGEFKGPVAQRLFTYLRYNTELTHEGMTALGLPEINPEHLQQLDSIEYMSELQAVGKAVAKTVRLEHFESFLPALP</sequence>
<keyword evidence="1 4" id="KW-0378">Hydrolase</keyword>
<dbReference type="PANTHER" id="PTHR24185:SF1">
    <property type="entry name" value="CALCIUM-INDEPENDENT PHOSPHOLIPASE A2-GAMMA"/>
    <property type="match status" value="1"/>
</dbReference>
<dbReference type="AlphaFoldDB" id="A0A7Y4NTR1"/>
<dbReference type="Gene3D" id="3.40.1090.10">
    <property type="entry name" value="Cytosolic phospholipase A2 catalytic domain"/>
    <property type="match status" value="1"/>
</dbReference>
<dbReference type="GO" id="GO:0006631">
    <property type="term" value="P:fatty acid metabolic process"/>
    <property type="evidence" value="ECO:0007669"/>
    <property type="project" value="TreeGrafter"/>
</dbReference>
<keyword evidence="3 4" id="KW-0443">Lipid metabolism</keyword>
<comment type="caution">
    <text evidence="6">The sequence shown here is derived from an EMBL/GenBank/DDBJ whole genome shotgun (WGS) entry which is preliminary data.</text>
</comment>
<dbReference type="GO" id="GO:0016042">
    <property type="term" value="P:lipid catabolic process"/>
    <property type="evidence" value="ECO:0007669"/>
    <property type="project" value="UniProtKB-UniRule"/>
</dbReference>
<feature type="short sequence motif" description="GXSXG" evidence="4">
    <location>
        <begin position="60"/>
        <end position="64"/>
    </location>
</feature>
<dbReference type="GO" id="GO:0016020">
    <property type="term" value="C:membrane"/>
    <property type="evidence" value="ECO:0007669"/>
    <property type="project" value="TreeGrafter"/>
</dbReference>
<keyword evidence="7" id="KW-1185">Reference proteome</keyword>
<dbReference type="SUPFAM" id="SSF52151">
    <property type="entry name" value="FabD/lysophospholipase-like"/>
    <property type="match status" value="1"/>
</dbReference>
<evidence type="ECO:0000259" key="5">
    <source>
        <dbReference type="PROSITE" id="PS51635"/>
    </source>
</evidence>
<feature type="short sequence motif" description="DGA/G" evidence="4">
    <location>
        <begin position="200"/>
        <end position="202"/>
    </location>
</feature>
<dbReference type="PANTHER" id="PTHR24185">
    <property type="entry name" value="CALCIUM-INDEPENDENT PHOSPHOLIPASE A2-GAMMA"/>
    <property type="match status" value="1"/>
</dbReference>
<dbReference type="RefSeq" id="WP_171436552.1">
    <property type="nucleotide sequence ID" value="NZ_JABFJV010000142.1"/>
</dbReference>
<dbReference type="PROSITE" id="PS51635">
    <property type="entry name" value="PNPLA"/>
    <property type="match status" value="1"/>
</dbReference>
<accession>A0A7Y4NTR1</accession>
<dbReference type="EMBL" id="JABFJV010000142">
    <property type="protein sequence ID" value="NOK36051.1"/>
    <property type="molecule type" value="Genomic_DNA"/>
</dbReference>
<protein>
    <submittedName>
        <fullName evidence="6">Patatin</fullName>
    </submittedName>
</protein>
<evidence type="ECO:0000256" key="2">
    <source>
        <dbReference type="ARBA" id="ARBA00022963"/>
    </source>
</evidence>